<dbReference type="Gene3D" id="3.90.550.10">
    <property type="entry name" value="Spore Coat Polysaccharide Biosynthesis Protein SpsA, Chain A"/>
    <property type="match status" value="1"/>
</dbReference>
<keyword evidence="1" id="KW-1133">Transmembrane helix</keyword>
<evidence type="ECO:0000313" key="5">
    <source>
        <dbReference type="WBParaSite" id="BXY_0289800.1"/>
    </source>
</evidence>
<feature type="transmembrane region" description="Helical" evidence="1">
    <location>
        <begin position="140"/>
        <end position="156"/>
    </location>
</feature>
<keyword evidence="1" id="KW-0472">Membrane</keyword>
<dbReference type="AlphaFoldDB" id="A0A1I7RQA6"/>
<dbReference type="GO" id="GO:0016747">
    <property type="term" value="F:acyltransferase activity, transferring groups other than amino-acyl groups"/>
    <property type="evidence" value="ECO:0007669"/>
    <property type="project" value="InterPro"/>
</dbReference>
<name>A0A1I7RQA6_BURXY</name>
<dbReference type="Pfam" id="PF19040">
    <property type="entry name" value="SGNH"/>
    <property type="match status" value="1"/>
</dbReference>
<dbReference type="WBParaSite" id="BXY_0289800.1">
    <property type="protein sequence ID" value="BXY_0289800.1"/>
    <property type="gene ID" value="BXY_0289800"/>
</dbReference>
<dbReference type="InterPro" id="IPR029044">
    <property type="entry name" value="Nucleotide-diphossugar_trans"/>
</dbReference>
<organism evidence="4 5">
    <name type="scientific">Bursaphelenchus xylophilus</name>
    <name type="common">Pinewood nematode worm</name>
    <name type="synonym">Aphelenchoides xylophilus</name>
    <dbReference type="NCBI Taxonomy" id="6326"/>
    <lineage>
        <taxon>Eukaryota</taxon>
        <taxon>Metazoa</taxon>
        <taxon>Ecdysozoa</taxon>
        <taxon>Nematoda</taxon>
        <taxon>Chromadorea</taxon>
        <taxon>Rhabditida</taxon>
        <taxon>Tylenchina</taxon>
        <taxon>Tylenchomorpha</taxon>
        <taxon>Aphelenchoidea</taxon>
        <taxon>Aphelenchoididae</taxon>
        <taxon>Bursaphelenchus</taxon>
    </lineage>
</organism>
<keyword evidence="1" id="KW-0812">Transmembrane</keyword>
<dbReference type="InterPro" id="IPR004988">
    <property type="entry name" value="DUF273"/>
</dbReference>
<sequence length="975" mass="114002">MRGDIQGLRCIAIVAVLLFHLWPQTLENGYLGVDMFFVISGFLMHAVLEKKDTSPRTMLDFYFRRIRRIWPTYYFILTMTILAVPYFFVATDYKTILKELLGAATFTSNIFNLPFHGYFDAININSIPLFLHTWSLSVEMQFYLLVPFIFYVYRWCTKSRTQWLFIGALMAASLLHQLVNINNANTFHMAFFGRVWQFMVGFIIFTHSPLSPRRPPEKSEGDRSTARKWMKYCLTVLLLLQLIFPTAGHHFTDRILCTLTMAAVIYFREETVLDHKVLQQIGDISYSLYLTHWPIIMCTKYITLSWNEEAPFRDHIPHCMRQVHFFVTQPPFQGNGTKNILIIGNSISRDVFYGMVDEWRDVYKRLTTYYVNRVVPFQNVPGTDAPKHDFLGFLEQFEHPIDILIVRNTYYTLKPDYIQGPMFKEMQNFYSKLNKYAKQAVIMDSAEMTSQLDVEKYKKIVADKQSPDILNLSYKELRKSKQMLNQVISSVKCPKCIQVDLTRAFCDHFVDTCYVVEPNGLLLFRDSVHASYLGCLHLGRHLREELQLRRAVLMLTLLALYSMIAGFSYYGSQFQEYQSQLHVDGPFQNDEKQVQGPKKVRPLLNLRPKYNVHGGRVPKAKPLAKEDAQRVDETTGAVRRHLPYGSGRRVEMGACPPIYGKISVFVAYRKEEYDTKYKIAQASLQCYLKSTNYTLYLVDLYNDPEVKMHCRHREIFFLKHCAAAIYLRKSDWMLVLDADTAVVNPNHCIEEYVDDRVDLVFYERFFNWEIMSGNYLVKNTAFARDFLMKWANYEFTQPDSWNGADNGALQIHILNTVLPEAISERNACYKVWKNATSYDNYMGYVTCVKLMLGAQRLYPGQLRILRRAHGMARDGFLVYDSFCEADFMFHAYKQNEIGEEKWESPWKKPMDLEECGTGYNGWYWRKTKKIPCSEIRYHLANFEQNSARTFPKEGRVFPHLELPDVGGCWPNCDNY</sequence>
<protein>
    <submittedName>
        <fullName evidence="5">Acyl_transf_3 domain-containing protein</fullName>
    </submittedName>
</protein>
<feature type="transmembrane region" description="Helical" evidence="1">
    <location>
        <begin position="7"/>
        <end position="23"/>
    </location>
</feature>
<dbReference type="PANTHER" id="PTHR31562">
    <property type="entry name" value="PROTEIN CBG18972"/>
    <property type="match status" value="1"/>
</dbReference>
<dbReference type="InterPro" id="IPR002656">
    <property type="entry name" value="Acyl_transf_3_dom"/>
</dbReference>
<dbReference type="Pfam" id="PF01757">
    <property type="entry name" value="Acyl_transf_3"/>
    <property type="match status" value="1"/>
</dbReference>
<dbReference type="Proteomes" id="UP000095284">
    <property type="component" value="Unplaced"/>
</dbReference>
<feature type="transmembrane region" description="Helical" evidence="1">
    <location>
        <begin position="163"/>
        <end position="181"/>
    </location>
</feature>
<accession>A0A1I7RQA6</accession>
<feature type="domain" description="Acyltransferase 3" evidence="2">
    <location>
        <begin position="4"/>
        <end position="306"/>
    </location>
</feature>
<dbReference type="eggNOG" id="ENOG502SE55">
    <property type="taxonomic scope" value="Eukaryota"/>
</dbReference>
<feature type="domain" description="SGNH" evidence="3">
    <location>
        <begin position="331"/>
        <end position="543"/>
    </location>
</feature>
<dbReference type="PANTHER" id="PTHR31562:SF8">
    <property type="entry name" value="ALPHA-1,6-MANNOSYLTRANSFERASE"/>
    <property type="match status" value="1"/>
</dbReference>
<feature type="transmembrane region" description="Helical" evidence="1">
    <location>
        <begin position="29"/>
        <end position="48"/>
    </location>
</feature>
<evidence type="ECO:0000256" key="1">
    <source>
        <dbReference type="SAM" id="Phobius"/>
    </source>
</evidence>
<reference evidence="5" key="1">
    <citation type="submission" date="2016-11" db="UniProtKB">
        <authorList>
            <consortium name="WormBaseParasite"/>
        </authorList>
    </citation>
    <scope>IDENTIFICATION</scope>
</reference>
<evidence type="ECO:0000259" key="2">
    <source>
        <dbReference type="Pfam" id="PF01757"/>
    </source>
</evidence>
<feature type="transmembrane region" description="Helical" evidence="1">
    <location>
        <begin position="69"/>
        <end position="88"/>
    </location>
</feature>
<proteinExistence type="predicted"/>
<evidence type="ECO:0000313" key="4">
    <source>
        <dbReference type="Proteomes" id="UP000095284"/>
    </source>
</evidence>
<feature type="transmembrane region" description="Helical" evidence="1">
    <location>
        <begin position="187"/>
        <end position="208"/>
    </location>
</feature>
<dbReference type="InterPro" id="IPR043968">
    <property type="entry name" value="SGNH"/>
</dbReference>
<feature type="transmembrane region" description="Helical" evidence="1">
    <location>
        <begin position="229"/>
        <end position="245"/>
    </location>
</feature>
<dbReference type="Pfam" id="PF03314">
    <property type="entry name" value="DUF273"/>
    <property type="match status" value="1"/>
</dbReference>
<evidence type="ECO:0000259" key="3">
    <source>
        <dbReference type="Pfam" id="PF19040"/>
    </source>
</evidence>